<reference evidence="3" key="1">
    <citation type="submission" date="2020-06" db="EMBL/GenBank/DDBJ databases">
        <authorList>
            <consortium name="Plant Systems Biology data submission"/>
        </authorList>
    </citation>
    <scope>NUCLEOTIDE SEQUENCE</scope>
    <source>
        <strain evidence="3">D6</strain>
    </source>
</reference>
<sequence>MDPEGKSNEQEVASNDDKDNPLLGTAKDGKEKLDGQEKVDKDSMKAKVATRTPRKLESHDPDVIVVVGGVSFCHYKSILCTCGFFDTMLSSSMKESETGKIEFPDGDPEVWLEVYKFLDPLEYITLEQPISSLLTEENFDVLFPWFDYLGMEKHLLLCDNMKKKQIMKSHERPSFSMWEQYKSLPNFPMTKEAIINATKYSSHYVVRNATTKKSEFEELKKFLLDDECGDGVWAYFISTVVNLSEEMLNDLDRETIVTSPMFQYLVGDKPKPIPTMALSWASQKPAARKKMADSSSEEESSDEESSAPVKKRAPAPAPKPLPRVVASRRQIDSDSDSS</sequence>
<organism evidence="3 4">
    <name type="scientific">Seminavis robusta</name>
    <dbReference type="NCBI Taxonomy" id="568900"/>
    <lineage>
        <taxon>Eukaryota</taxon>
        <taxon>Sar</taxon>
        <taxon>Stramenopiles</taxon>
        <taxon>Ochrophyta</taxon>
        <taxon>Bacillariophyta</taxon>
        <taxon>Bacillariophyceae</taxon>
        <taxon>Bacillariophycidae</taxon>
        <taxon>Naviculales</taxon>
        <taxon>Naviculaceae</taxon>
        <taxon>Seminavis</taxon>
    </lineage>
</organism>
<evidence type="ECO:0000313" key="3">
    <source>
        <dbReference type="EMBL" id="CAB9519525.1"/>
    </source>
</evidence>
<dbReference type="SUPFAM" id="SSF54695">
    <property type="entry name" value="POZ domain"/>
    <property type="match status" value="1"/>
</dbReference>
<dbReference type="Proteomes" id="UP001153069">
    <property type="component" value="Unassembled WGS sequence"/>
</dbReference>
<dbReference type="InterPro" id="IPR011333">
    <property type="entry name" value="SKP1/BTB/POZ_sf"/>
</dbReference>
<evidence type="ECO:0000256" key="1">
    <source>
        <dbReference type="SAM" id="MobiDB-lite"/>
    </source>
</evidence>
<accession>A0A9N8EFM7</accession>
<dbReference type="AlphaFoldDB" id="A0A9N8EFM7"/>
<name>A0A9N8EFM7_9STRA</name>
<feature type="region of interest" description="Disordered" evidence="1">
    <location>
        <begin position="280"/>
        <end position="338"/>
    </location>
</feature>
<dbReference type="EMBL" id="CAICTM010001021">
    <property type="protein sequence ID" value="CAB9519525.1"/>
    <property type="molecule type" value="Genomic_DNA"/>
</dbReference>
<comment type="caution">
    <text evidence="3">The sequence shown here is derived from an EMBL/GenBank/DDBJ whole genome shotgun (WGS) entry which is preliminary data.</text>
</comment>
<dbReference type="InterPro" id="IPR000210">
    <property type="entry name" value="BTB/POZ_dom"/>
</dbReference>
<evidence type="ECO:0000313" key="4">
    <source>
        <dbReference type="Proteomes" id="UP001153069"/>
    </source>
</evidence>
<feature type="compositionally biased region" description="Basic and acidic residues" evidence="1">
    <location>
        <begin position="1"/>
        <end position="20"/>
    </location>
</feature>
<feature type="domain" description="BTB" evidence="2">
    <location>
        <begin position="61"/>
        <end position="118"/>
    </location>
</feature>
<feature type="compositionally biased region" description="Acidic residues" evidence="1">
    <location>
        <begin position="295"/>
        <end position="305"/>
    </location>
</feature>
<feature type="region of interest" description="Disordered" evidence="1">
    <location>
        <begin position="1"/>
        <end position="53"/>
    </location>
</feature>
<dbReference type="Gene3D" id="3.30.710.10">
    <property type="entry name" value="Potassium Channel Kv1.1, Chain A"/>
    <property type="match status" value="1"/>
</dbReference>
<proteinExistence type="predicted"/>
<dbReference type="PROSITE" id="PS50097">
    <property type="entry name" value="BTB"/>
    <property type="match status" value="1"/>
</dbReference>
<protein>
    <recommendedName>
        <fullName evidence="2">BTB domain-containing protein</fullName>
    </recommendedName>
</protein>
<dbReference type="SMART" id="SM00225">
    <property type="entry name" value="BTB"/>
    <property type="match status" value="1"/>
</dbReference>
<evidence type="ECO:0000259" key="2">
    <source>
        <dbReference type="PROSITE" id="PS50097"/>
    </source>
</evidence>
<gene>
    <name evidence="3" type="ORF">SEMRO_1023_G232560.1</name>
</gene>
<feature type="compositionally biased region" description="Basic and acidic residues" evidence="1">
    <location>
        <begin position="27"/>
        <end position="45"/>
    </location>
</feature>
<dbReference type="CDD" id="cd18186">
    <property type="entry name" value="BTB_POZ_ZBTB_KLHL-like"/>
    <property type="match status" value="1"/>
</dbReference>
<keyword evidence="4" id="KW-1185">Reference proteome</keyword>